<organism evidence="2 3">
    <name type="scientific">Streptomyces tropicalis</name>
    <dbReference type="NCBI Taxonomy" id="3034234"/>
    <lineage>
        <taxon>Bacteria</taxon>
        <taxon>Bacillati</taxon>
        <taxon>Actinomycetota</taxon>
        <taxon>Actinomycetes</taxon>
        <taxon>Kitasatosporales</taxon>
        <taxon>Streptomycetaceae</taxon>
        <taxon>Streptomyces</taxon>
    </lineage>
</organism>
<dbReference type="InterPro" id="IPR025851">
    <property type="entry name" value="SUKH-4"/>
</dbReference>
<dbReference type="EMBL" id="JARJBB010000001">
    <property type="protein sequence ID" value="MDF3297752.1"/>
    <property type="molecule type" value="Genomic_DNA"/>
</dbReference>
<proteinExistence type="predicted"/>
<name>A0ABT5ZZE0_9ACTN</name>
<dbReference type="RefSeq" id="WP_276107271.1">
    <property type="nucleotide sequence ID" value="NZ_JARJBB010000001.1"/>
</dbReference>
<evidence type="ECO:0000313" key="3">
    <source>
        <dbReference type="Proteomes" id="UP001221150"/>
    </source>
</evidence>
<reference evidence="2 3" key="1">
    <citation type="submission" date="2023-03" db="EMBL/GenBank/DDBJ databases">
        <title>Draft genome sequence of Streptomyces sp. K1PA1 isolated from peat swamp forest in Thailand.</title>
        <authorList>
            <person name="Klaysubun C."/>
            <person name="Duangmal K."/>
        </authorList>
    </citation>
    <scope>NUCLEOTIDE SEQUENCE [LARGE SCALE GENOMIC DNA]</scope>
    <source>
        <strain evidence="2 3">K1PA1</strain>
    </source>
</reference>
<dbReference type="Pfam" id="PF14435">
    <property type="entry name" value="SUKH-4"/>
    <property type="match status" value="1"/>
</dbReference>
<feature type="region of interest" description="Disordered" evidence="1">
    <location>
        <begin position="1"/>
        <end position="49"/>
    </location>
</feature>
<feature type="compositionally biased region" description="Low complexity" evidence="1">
    <location>
        <begin position="1"/>
        <end position="30"/>
    </location>
</feature>
<accession>A0ABT5ZZE0</accession>
<keyword evidence="3" id="KW-1185">Reference proteome</keyword>
<comment type="caution">
    <text evidence="2">The sequence shown here is derived from an EMBL/GenBank/DDBJ whole genome shotgun (WGS) entry which is preliminary data.</text>
</comment>
<dbReference type="Proteomes" id="UP001221150">
    <property type="component" value="Unassembled WGS sequence"/>
</dbReference>
<evidence type="ECO:0000256" key="1">
    <source>
        <dbReference type="SAM" id="MobiDB-lite"/>
    </source>
</evidence>
<protein>
    <submittedName>
        <fullName evidence="2">SUKH-4 family immunity protein</fullName>
    </submittedName>
</protein>
<sequence>MTSTSTAATATVPAGTVPARRGPRPAAGTAPAPPRRRPPAPGPGDGRAPTSCLVDVRPLAPCLEPLVRFVATARELAGGQGGFAVRAGRDGLALELPTRALFREFGPGRVARFEDIDFPAALTHEPTRRFLRDTGLPEDGVLLRLDTEAPLPTVAEYRADESPGARLPADAPCGADRLVRLGRLAGGTTALLDGTTGTIWNWHETEAVLRPLTADVSTLVLTLWLLHHSRRRTPGPEAVAGFEPA</sequence>
<evidence type="ECO:0000313" key="2">
    <source>
        <dbReference type="EMBL" id="MDF3297752.1"/>
    </source>
</evidence>
<gene>
    <name evidence="2" type="ORF">P3H78_03780</name>
</gene>